<reference evidence="1" key="2">
    <citation type="journal article" date="2022" name="New Phytol.">
        <title>Evolutionary transition to the ectomycorrhizal habit in the genomes of a hyperdiverse lineage of mushroom-forming fungi.</title>
        <authorList>
            <person name="Looney B."/>
            <person name="Miyauchi S."/>
            <person name="Morin E."/>
            <person name="Drula E."/>
            <person name="Courty P.E."/>
            <person name="Kohler A."/>
            <person name="Kuo A."/>
            <person name="LaButti K."/>
            <person name="Pangilinan J."/>
            <person name="Lipzen A."/>
            <person name="Riley R."/>
            <person name="Andreopoulos W."/>
            <person name="He G."/>
            <person name="Johnson J."/>
            <person name="Nolan M."/>
            <person name="Tritt A."/>
            <person name="Barry K.W."/>
            <person name="Grigoriev I.V."/>
            <person name="Nagy L.G."/>
            <person name="Hibbett D."/>
            <person name="Henrissat B."/>
            <person name="Matheny P.B."/>
            <person name="Labbe J."/>
            <person name="Martin F.M."/>
        </authorList>
    </citation>
    <scope>NUCLEOTIDE SEQUENCE</scope>
    <source>
        <strain evidence="1">EC-137</strain>
    </source>
</reference>
<dbReference type="Proteomes" id="UP000814128">
    <property type="component" value="Unassembled WGS sequence"/>
</dbReference>
<evidence type="ECO:0000313" key="2">
    <source>
        <dbReference type="Proteomes" id="UP000814128"/>
    </source>
</evidence>
<accession>A0ACB8Q5B8</accession>
<organism evidence="1 2">
    <name type="scientific">Vararia minispora EC-137</name>
    <dbReference type="NCBI Taxonomy" id="1314806"/>
    <lineage>
        <taxon>Eukaryota</taxon>
        <taxon>Fungi</taxon>
        <taxon>Dikarya</taxon>
        <taxon>Basidiomycota</taxon>
        <taxon>Agaricomycotina</taxon>
        <taxon>Agaricomycetes</taxon>
        <taxon>Russulales</taxon>
        <taxon>Lachnocladiaceae</taxon>
        <taxon>Vararia</taxon>
    </lineage>
</organism>
<name>A0ACB8Q5B8_9AGAM</name>
<protein>
    <submittedName>
        <fullName evidence="1">Uncharacterized protein</fullName>
    </submittedName>
</protein>
<reference evidence="1" key="1">
    <citation type="submission" date="2021-02" db="EMBL/GenBank/DDBJ databases">
        <authorList>
            <consortium name="DOE Joint Genome Institute"/>
            <person name="Ahrendt S."/>
            <person name="Looney B.P."/>
            <person name="Miyauchi S."/>
            <person name="Morin E."/>
            <person name="Drula E."/>
            <person name="Courty P.E."/>
            <person name="Chicoki N."/>
            <person name="Fauchery L."/>
            <person name="Kohler A."/>
            <person name="Kuo A."/>
            <person name="Labutti K."/>
            <person name="Pangilinan J."/>
            <person name="Lipzen A."/>
            <person name="Riley R."/>
            <person name="Andreopoulos W."/>
            <person name="He G."/>
            <person name="Johnson J."/>
            <person name="Barry K.W."/>
            <person name="Grigoriev I.V."/>
            <person name="Nagy L."/>
            <person name="Hibbett D."/>
            <person name="Henrissat B."/>
            <person name="Matheny P.B."/>
            <person name="Labbe J."/>
            <person name="Martin F."/>
        </authorList>
    </citation>
    <scope>NUCLEOTIDE SEQUENCE</scope>
    <source>
        <strain evidence="1">EC-137</strain>
    </source>
</reference>
<evidence type="ECO:0000313" key="1">
    <source>
        <dbReference type="EMBL" id="KAI0026796.1"/>
    </source>
</evidence>
<keyword evidence="2" id="KW-1185">Reference proteome</keyword>
<sequence length="243" mass="26733">MRTGRDRGKTLFDQKLTAKERRQRVRAVKGRPCEGRPAFIDLAPRTELSLARLGQMLGFADKDVWQDPASKASGFIRMQKAIHLFQDQHRANEASEREPTVEHARSVTVIGEECRRRARIGAVVRANDDQLSELPGQVAQRSGPTHSLCVNPRKMPVPHTYAQLPVLRCIYKEEKTGGWEVERQAGWRVVGAERGNGAVGGNGATVRKREQRKGQEGDDGGRAAHGIARTGSPAGSVQDMAGI</sequence>
<gene>
    <name evidence="1" type="ORF">K488DRAFT_75070</name>
</gene>
<comment type="caution">
    <text evidence="1">The sequence shown here is derived from an EMBL/GenBank/DDBJ whole genome shotgun (WGS) entry which is preliminary data.</text>
</comment>
<dbReference type="EMBL" id="MU274182">
    <property type="protein sequence ID" value="KAI0026796.1"/>
    <property type="molecule type" value="Genomic_DNA"/>
</dbReference>
<proteinExistence type="predicted"/>